<evidence type="ECO:0000313" key="2">
    <source>
        <dbReference type="EMBL" id="AWB49843.1"/>
    </source>
</evidence>
<evidence type="ECO:0000256" key="1">
    <source>
        <dbReference type="SAM" id="Phobius"/>
    </source>
</evidence>
<keyword evidence="1" id="KW-1133">Transmembrane helix</keyword>
<keyword evidence="3" id="KW-1185">Reference proteome</keyword>
<dbReference type="OrthoDB" id="5354324at2"/>
<feature type="transmembrane region" description="Helical" evidence="1">
    <location>
        <begin position="147"/>
        <end position="166"/>
    </location>
</feature>
<dbReference type="Proteomes" id="UP000244496">
    <property type="component" value="Chromosome"/>
</dbReference>
<evidence type="ECO:0000313" key="3">
    <source>
        <dbReference type="Proteomes" id="UP000244496"/>
    </source>
</evidence>
<dbReference type="KEGG" id="geh:HYN69_16215"/>
<sequence length="214" mass="24559">MRYVKWSLLGLVALLLFGFFHYTLPQHDIVRIVGTENRRMDIGANSWFFASPDVGNAASTSRDIFFVNAVFADGGTMEYRNEDTGWGWPPYFKMDSFSLATEAKELVSTKAAPVWVAVTHYGWRNQLFTIFPNVIALRQVDGPDATIIPWANIVILTLLLLALFMIRRMWLQFRERTIDPAVIDVRQSIDELDDRADRVGDRARGFFGRMFGRK</sequence>
<accession>A0A2S0UPV2</accession>
<reference evidence="2 3" key="1">
    <citation type="submission" date="2018-04" db="EMBL/GenBank/DDBJ databases">
        <title>Genome sequencing of Gemmobacter.</title>
        <authorList>
            <person name="Yi H."/>
            <person name="Baek M.-G."/>
        </authorList>
    </citation>
    <scope>NUCLEOTIDE SEQUENCE [LARGE SCALE GENOMIC DNA]</scope>
    <source>
        <strain evidence="2 3">HYN0069</strain>
    </source>
</reference>
<organism evidence="2 3">
    <name type="scientific">Paragemmobacter aquarius</name>
    <dbReference type="NCBI Taxonomy" id="2169400"/>
    <lineage>
        <taxon>Bacteria</taxon>
        <taxon>Pseudomonadati</taxon>
        <taxon>Pseudomonadota</taxon>
        <taxon>Alphaproteobacteria</taxon>
        <taxon>Rhodobacterales</taxon>
        <taxon>Paracoccaceae</taxon>
        <taxon>Paragemmobacter</taxon>
    </lineage>
</organism>
<proteinExistence type="predicted"/>
<dbReference type="AlphaFoldDB" id="A0A2S0UPV2"/>
<keyword evidence="1" id="KW-0812">Transmembrane</keyword>
<dbReference type="Pfam" id="PF07509">
    <property type="entry name" value="DUF1523"/>
    <property type="match status" value="1"/>
</dbReference>
<dbReference type="InterPro" id="IPR011088">
    <property type="entry name" value="Phage_phiNM3_A0EWY4"/>
</dbReference>
<name>A0A2S0UPV2_9RHOB</name>
<dbReference type="EMBL" id="CP028918">
    <property type="protein sequence ID" value="AWB49843.1"/>
    <property type="molecule type" value="Genomic_DNA"/>
</dbReference>
<dbReference type="RefSeq" id="WP_108436660.1">
    <property type="nucleotide sequence ID" value="NZ_CP028918.1"/>
</dbReference>
<keyword evidence="1" id="KW-0472">Membrane</keyword>
<protein>
    <submittedName>
        <fullName evidence="2">DUF1523 domain-containing protein</fullName>
    </submittedName>
</protein>
<gene>
    <name evidence="2" type="ORF">HYN69_16215</name>
</gene>